<reference evidence="2" key="1">
    <citation type="submission" date="2023-10" db="EMBL/GenBank/DDBJ databases">
        <authorList>
            <person name="Chen Y."/>
            <person name="Shah S."/>
            <person name="Dougan E. K."/>
            <person name="Thang M."/>
            <person name="Chan C."/>
        </authorList>
    </citation>
    <scope>NUCLEOTIDE SEQUENCE [LARGE SCALE GENOMIC DNA]</scope>
</reference>
<feature type="compositionally biased region" description="Low complexity" evidence="1">
    <location>
        <begin position="118"/>
        <end position="136"/>
    </location>
</feature>
<gene>
    <name evidence="2" type="ORF">PCOR1329_LOCUS31141</name>
</gene>
<dbReference type="EMBL" id="CAUYUJ010012191">
    <property type="protein sequence ID" value="CAK0833429.1"/>
    <property type="molecule type" value="Genomic_DNA"/>
</dbReference>
<feature type="region of interest" description="Disordered" evidence="1">
    <location>
        <begin position="61"/>
        <end position="109"/>
    </location>
</feature>
<sequence length="160" mass="16447">ASRPVASSRKAAASSSSREAPLPAPPQARQRGGTRRAEEAAPGSRAALARQLALWRLRMHRRAARRARGSDGNEQQLQQVPQQRPERGGGLGPAVGRSARRSCSAVTWPMPKCRSARHANSAASPAARPGAASTAGAMAAHRLGVASNVRTGAGPAALAG</sequence>
<proteinExistence type="predicted"/>
<organism evidence="2 3">
    <name type="scientific">Prorocentrum cordatum</name>
    <dbReference type="NCBI Taxonomy" id="2364126"/>
    <lineage>
        <taxon>Eukaryota</taxon>
        <taxon>Sar</taxon>
        <taxon>Alveolata</taxon>
        <taxon>Dinophyceae</taxon>
        <taxon>Prorocentrales</taxon>
        <taxon>Prorocentraceae</taxon>
        <taxon>Prorocentrum</taxon>
    </lineage>
</organism>
<name>A0ABN9SNW8_9DINO</name>
<evidence type="ECO:0000256" key="1">
    <source>
        <dbReference type="SAM" id="MobiDB-lite"/>
    </source>
</evidence>
<evidence type="ECO:0000313" key="3">
    <source>
        <dbReference type="Proteomes" id="UP001189429"/>
    </source>
</evidence>
<feature type="non-terminal residue" evidence="2">
    <location>
        <position position="1"/>
    </location>
</feature>
<accession>A0ABN9SNW8</accession>
<feature type="region of interest" description="Disordered" evidence="1">
    <location>
        <begin position="117"/>
        <end position="136"/>
    </location>
</feature>
<dbReference type="Proteomes" id="UP001189429">
    <property type="component" value="Unassembled WGS sequence"/>
</dbReference>
<keyword evidence="3" id="KW-1185">Reference proteome</keyword>
<comment type="caution">
    <text evidence="2">The sequence shown here is derived from an EMBL/GenBank/DDBJ whole genome shotgun (WGS) entry which is preliminary data.</text>
</comment>
<feature type="region of interest" description="Disordered" evidence="1">
    <location>
        <begin position="1"/>
        <end position="46"/>
    </location>
</feature>
<evidence type="ECO:0000313" key="2">
    <source>
        <dbReference type="EMBL" id="CAK0833429.1"/>
    </source>
</evidence>
<protein>
    <submittedName>
        <fullName evidence="2">Uncharacterized protein</fullName>
    </submittedName>
</protein>
<feature type="compositionally biased region" description="Low complexity" evidence="1">
    <location>
        <begin position="1"/>
        <end position="31"/>
    </location>
</feature>
<feature type="non-terminal residue" evidence="2">
    <location>
        <position position="160"/>
    </location>
</feature>